<dbReference type="Proteomes" id="UP000230557">
    <property type="component" value="Unassembled WGS sequence"/>
</dbReference>
<name>A0A2H0VEY8_9BACT</name>
<dbReference type="EMBL" id="PFAJ01000004">
    <property type="protein sequence ID" value="PIR97662.1"/>
    <property type="molecule type" value="Genomic_DNA"/>
</dbReference>
<evidence type="ECO:0000313" key="1">
    <source>
        <dbReference type="EMBL" id="PIR97662.1"/>
    </source>
</evidence>
<accession>A0A2H0VEY8</accession>
<proteinExistence type="predicted"/>
<protein>
    <submittedName>
        <fullName evidence="1">Uncharacterized protein</fullName>
    </submittedName>
</protein>
<comment type="caution">
    <text evidence="1">The sequence shown here is derived from an EMBL/GenBank/DDBJ whole genome shotgun (WGS) entry which is preliminary data.</text>
</comment>
<gene>
    <name evidence="1" type="ORF">COT91_00210</name>
</gene>
<reference evidence="2" key="1">
    <citation type="submission" date="2017-09" db="EMBL/GenBank/DDBJ databases">
        <title>Depth-based differentiation of microbial function through sediment-hosted aquifers and enrichment of novel symbionts in the deep terrestrial subsurface.</title>
        <authorList>
            <person name="Probst A.J."/>
            <person name="Ladd B."/>
            <person name="Jarett J.K."/>
            <person name="Geller-Mcgrath D.E."/>
            <person name="Sieber C.M.K."/>
            <person name="Emerson J.B."/>
            <person name="Anantharaman K."/>
            <person name="Thomas B.C."/>
            <person name="Malmstrom R."/>
            <person name="Stieglmeier M."/>
            <person name="Klingl A."/>
            <person name="Woyke T."/>
            <person name="Ryan C.M."/>
            <person name="Banfield J.F."/>
        </authorList>
    </citation>
    <scope>NUCLEOTIDE SEQUENCE [LARGE SCALE GENOMIC DNA]</scope>
</reference>
<dbReference type="AlphaFoldDB" id="A0A2H0VEY8"/>
<evidence type="ECO:0000313" key="2">
    <source>
        <dbReference type="Proteomes" id="UP000230557"/>
    </source>
</evidence>
<organism evidence="1 2">
    <name type="scientific">Candidatus Doudnabacteria bacterium CG10_big_fil_rev_8_21_14_0_10_41_10</name>
    <dbReference type="NCBI Taxonomy" id="1974551"/>
    <lineage>
        <taxon>Bacteria</taxon>
        <taxon>Candidatus Doudnaibacteriota</taxon>
    </lineage>
</organism>
<sequence length="209" mass="22941">MPMAATTCLTSMGERRRNSDVAIPTISFAVNRLQRRTKMSSKKFEDIQAFLAWMNLSNGETLTFPLATAKGWSVVVGGENGAKIVSGFYEVRSLPPYGAPKIFGIRYPFGESECSGVIEFGFVDGKAAVTNRRRVTEHDSLAENQSLLIVIQAQPDRVDEPVAVVINNNDEGHLKAMTSEAWLELFDGVRDALELLAVRELKKAFATAA</sequence>